<protein>
    <submittedName>
        <fullName evidence="1">Uncharacterized protein</fullName>
    </submittedName>
</protein>
<reference evidence="2" key="1">
    <citation type="submission" date="2016-02" db="EMBL/GenBank/DDBJ databases">
        <authorList>
            <person name="Wen L."/>
            <person name="He K."/>
            <person name="Yang H."/>
        </authorList>
    </citation>
    <scope>NUCLEOTIDE SEQUENCE [LARGE SCALE GENOMIC DNA]</scope>
    <source>
        <strain evidence="2">JCM 15929</strain>
    </source>
</reference>
<sequence>MRRDTLAVRALDPALRKQYSICNQPFRIEIAPSEIPVKLTRRPAILGSRTLTRLRNRRLALLLTEDGERLVTASDLRSLRVS</sequence>
<evidence type="ECO:0000313" key="2">
    <source>
        <dbReference type="Proteomes" id="UP000070258"/>
    </source>
</evidence>
<comment type="caution">
    <text evidence="1">The sequence shown here is derived from an EMBL/GenBank/DDBJ whole genome shotgun (WGS) entry which is preliminary data.</text>
</comment>
<dbReference type="EMBL" id="LSRF01000058">
    <property type="protein sequence ID" value="KXP03062.1"/>
    <property type="molecule type" value="Genomic_DNA"/>
</dbReference>
<accession>A0A137ZY10</accession>
<proteinExistence type="predicted"/>
<organism evidence="1 2">
    <name type="scientific">Tsukamurella pseudospumae</name>
    <dbReference type="NCBI Taxonomy" id="239498"/>
    <lineage>
        <taxon>Bacteria</taxon>
        <taxon>Bacillati</taxon>
        <taxon>Actinomycetota</taxon>
        <taxon>Actinomycetes</taxon>
        <taxon>Mycobacteriales</taxon>
        <taxon>Tsukamurellaceae</taxon>
        <taxon>Tsukamurella</taxon>
    </lineage>
</organism>
<dbReference type="AlphaFoldDB" id="A0A137ZY10"/>
<evidence type="ECO:0000313" key="1">
    <source>
        <dbReference type="EMBL" id="KXP03062.1"/>
    </source>
</evidence>
<dbReference type="Proteomes" id="UP000070258">
    <property type="component" value="Unassembled WGS sequence"/>
</dbReference>
<gene>
    <name evidence="1" type="ORF">AXK60_14385</name>
</gene>
<name>A0A137ZY10_9ACTN</name>